<keyword evidence="7" id="KW-0012">Acyltransferase</keyword>
<evidence type="ECO:0000256" key="8">
    <source>
        <dbReference type="SAM" id="Phobius"/>
    </source>
</evidence>
<sequence>LVPWILALRLEVRGSLMLLLAWLSGLVFWAVNVYWLWWVTLVGYAATVGYLSLYWLAAAIILRAAMRQRQPMWLVLPVVWVALEYARAYVISGFPWFYLAHSQYDRTALIQIADLTGQYGLSFFIAMANGAIVDLLIAWSNRDGLPRRRWRRVLAGTVCTLALSGGLIGYGSWRLSQQTTSPGPVVGVVQQAIPISLTGRAATKEKILADHIAGSMKFVSMGCDIVIWPETMLPMGLNAEMLDVDIATLSSARLRALTGIFIVRDRLDEIDDAGLRKLLNLIINGSENFQGFRQQAEMIGELSRQLDCPVLAGGTSIHANPEPIDENDLWLTRNSSLWYDGSPRSSDIYSKMHLVPFSEYVPYKSEWPWLYRVLRKFVPQVMAQLDPGKLREPFELKRGERTWRLVSPICYEGTFARVCRRLVMDGAIKRADVLVNMSNDGWFVYQVGDGAYKASFE</sequence>
<dbReference type="Pfam" id="PF00795">
    <property type="entry name" value="CN_hydrolase"/>
    <property type="match status" value="1"/>
</dbReference>
<keyword evidence="2" id="KW-1003">Cell membrane</keyword>
<dbReference type="PANTHER" id="PTHR38686:SF1">
    <property type="entry name" value="APOLIPOPROTEIN N-ACYLTRANSFERASE"/>
    <property type="match status" value="1"/>
</dbReference>
<evidence type="ECO:0000256" key="2">
    <source>
        <dbReference type="ARBA" id="ARBA00022475"/>
    </source>
</evidence>
<dbReference type="PROSITE" id="PS50263">
    <property type="entry name" value="CN_HYDROLASE"/>
    <property type="match status" value="1"/>
</dbReference>
<dbReference type="InterPro" id="IPR045378">
    <property type="entry name" value="LNT_N"/>
</dbReference>
<feature type="transmembrane region" description="Helical" evidence="8">
    <location>
        <begin position="41"/>
        <end position="62"/>
    </location>
</feature>
<dbReference type="SUPFAM" id="SSF56317">
    <property type="entry name" value="Carbon-nitrogen hydrolase"/>
    <property type="match status" value="1"/>
</dbReference>
<evidence type="ECO:0000313" key="10">
    <source>
        <dbReference type="EMBL" id="KKL03674.1"/>
    </source>
</evidence>
<gene>
    <name evidence="10" type="ORF">LCGC14_2623760</name>
</gene>
<dbReference type="Gene3D" id="3.60.110.10">
    <property type="entry name" value="Carbon-nitrogen hydrolase"/>
    <property type="match status" value="1"/>
</dbReference>
<dbReference type="InterPro" id="IPR004563">
    <property type="entry name" value="Apolipo_AcylTrfase"/>
</dbReference>
<comment type="caution">
    <text evidence="10">The sequence shown here is derived from an EMBL/GenBank/DDBJ whole genome shotgun (WGS) entry which is preliminary data.</text>
</comment>
<dbReference type="NCBIfam" id="TIGR00546">
    <property type="entry name" value="lnt"/>
    <property type="match status" value="1"/>
</dbReference>
<dbReference type="PANTHER" id="PTHR38686">
    <property type="entry name" value="APOLIPOPROTEIN N-ACYLTRANSFERASE"/>
    <property type="match status" value="1"/>
</dbReference>
<dbReference type="InterPro" id="IPR036526">
    <property type="entry name" value="C-N_Hydrolase_sf"/>
</dbReference>
<dbReference type="AlphaFoldDB" id="A0A0F9A295"/>
<dbReference type="GO" id="GO:0042158">
    <property type="term" value="P:lipoprotein biosynthetic process"/>
    <property type="evidence" value="ECO:0007669"/>
    <property type="project" value="InterPro"/>
</dbReference>
<feature type="non-terminal residue" evidence="10">
    <location>
        <position position="1"/>
    </location>
</feature>
<keyword evidence="3" id="KW-0808">Transferase</keyword>
<dbReference type="GO" id="GO:0005886">
    <property type="term" value="C:plasma membrane"/>
    <property type="evidence" value="ECO:0007669"/>
    <property type="project" value="UniProtKB-SubCell"/>
</dbReference>
<organism evidence="10">
    <name type="scientific">marine sediment metagenome</name>
    <dbReference type="NCBI Taxonomy" id="412755"/>
    <lineage>
        <taxon>unclassified sequences</taxon>
        <taxon>metagenomes</taxon>
        <taxon>ecological metagenomes</taxon>
    </lineage>
</organism>
<evidence type="ECO:0000256" key="7">
    <source>
        <dbReference type="ARBA" id="ARBA00023315"/>
    </source>
</evidence>
<evidence type="ECO:0000256" key="4">
    <source>
        <dbReference type="ARBA" id="ARBA00022692"/>
    </source>
</evidence>
<feature type="transmembrane region" description="Helical" evidence="8">
    <location>
        <begin position="153"/>
        <end position="173"/>
    </location>
</feature>
<name>A0A0F9A295_9ZZZZ</name>
<feature type="domain" description="CN hydrolase" evidence="9">
    <location>
        <begin position="189"/>
        <end position="457"/>
    </location>
</feature>
<protein>
    <recommendedName>
        <fullName evidence="9">CN hydrolase domain-containing protein</fullName>
    </recommendedName>
</protein>
<evidence type="ECO:0000256" key="3">
    <source>
        <dbReference type="ARBA" id="ARBA00022679"/>
    </source>
</evidence>
<feature type="transmembrane region" description="Helical" evidence="8">
    <location>
        <begin position="16"/>
        <end position="35"/>
    </location>
</feature>
<dbReference type="GO" id="GO:0016410">
    <property type="term" value="F:N-acyltransferase activity"/>
    <property type="evidence" value="ECO:0007669"/>
    <property type="project" value="InterPro"/>
</dbReference>
<dbReference type="EMBL" id="LAZR01044835">
    <property type="protein sequence ID" value="KKL03674.1"/>
    <property type="molecule type" value="Genomic_DNA"/>
</dbReference>
<accession>A0A0F9A295</accession>
<proteinExistence type="predicted"/>
<evidence type="ECO:0000259" key="9">
    <source>
        <dbReference type="PROSITE" id="PS50263"/>
    </source>
</evidence>
<feature type="non-terminal residue" evidence="10">
    <location>
        <position position="457"/>
    </location>
</feature>
<dbReference type="InterPro" id="IPR003010">
    <property type="entry name" value="C-N_Hydrolase"/>
</dbReference>
<feature type="transmembrane region" description="Helical" evidence="8">
    <location>
        <begin position="119"/>
        <end position="141"/>
    </location>
</feature>
<evidence type="ECO:0000256" key="6">
    <source>
        <dbReference type="ARBA" id="ARBA00023136"/>
    </source>
</evidence>
<dbReference type="Pfam" id="PF20154">
    <property type="entry name" value="LNT_N"/>
    <property type="match status" value="1"/>
</dbReference>
<keyword evidence="6 8" id="KW-0472">Membrane</keyword>
<evidence type="ECO:0000256" key="1">
    <source>
        <dbReference type="ARBA" id="ARBA00004651"/>
    </source>
</evidence>
<keyword evidence="4 8" id="KW-0812">Transmembrane</keyword>
<feature type="transmembrane region" description="Helical" evidence="8">
    <location>
        <begin position="74"/>
        <end position="99"/>
    </location>
</feature>
<reference evidence="10" key="1">
    <citation type="journal article" date="2015" name="Nature">
        <title>Complex archaea that bridge the gap between prokaryotes and eukaryotes.</title>
        <authorList>
            <person name="Spang A."/>
            <person name="Saw J.H."/>
            <person name="Jorgensen S.L."/>
            <person name="Zaremba-Niedzwiedzka K."/>
            <person name="Martijn J."/>
            <person name="Lind A.E."/>
            <person name="van Eijk R."/>
            <person name="Schleper C."/>
            <person name="Guy L."/>
            <person name="Ettema T.J."/>
        </authorList>
    </citation>
    <scope>NUCLEOTIDE SEQUENCE</scope>
</reference>
<evidence type="ECO:0000256" key="5">
    <source>
        <dbReference type="ARBA" id="ARBA00022989"/>
    </source>
</evidence>
<keyword evidence="5 8" id="KW-1133">Transmembrane helix</keyword>
<comment type="subcellular location">
    <subcellularLocation>
        <location evidence="1">Cell membrane</location>
        <topology evidence="1">Multi-pass membrane protein</topology>
    </subcellularLocation>
</comment>